<accession>F2DIC5</accession>
<dbReference type="SUPFAM" id="SSF49590">
    <property type="entry name" value="PHL pollen allergen"/>
    <property type="match status" value="1"/>
</dbReference>
<evidence type="ECO:0000256" key="5">
    <source>
        <dbReference type="SAM" id="SignalP"/>
    </source>
</evidence>
<keyword evidence="3" id="KW-0964">Secreted</keyword>
<name>F2DIC5_HORVV</name>
<feature type="domain" description="Expansin-like EG45" evidence="6">
    <location>
        <begin position="58"/>
        <end position="169"/>
    </location>
</feature>
<protein>
    <submittedName>
        <fullName evidence="8">Predicted protein</fullName>
    </submittedName>
</protein>
<dbReference type="EMBL" id="AK363643">
    <property type="protein sequence ID" value="BAJ94846.1"/>
    <property type="molecule type" value="mRNA"/>
</dbReference>
<dbReference type="InterPro" id="IPR007117">
    <property type="entry name" value="Expansin_CBD"/>
</dbReference>
<dbReference type="InterPro" id="IPR036908">
    <property type="entry name" value="RlpA-like_sf"/>
</dbReference>
<dbReference type="GO" id="GO:0005576">
    <property type="term" value="C:extracellular region"/>
    <property type="evidence" value="ECO:0007669"/>
    <property type="project" value="UniProtKB-SubCell"/>
</dbReference>
<evidence type="ECO:0000259" key="7">
    <source>
        <dbReference type="PROSITE" id="PS50843"/>
    </source>
</evidence>
<dbReference type="Gene3D" id="2.40.40.10">
    <property type="entry name" value="RlpA-like domain"/>
    <property type="match status" value="1"/>
</dbReference>
<dbReference type="AlphaFoldDB" id="F2DIC5"/>
<dbReference type="Pfam" id="PF01357">
    <property type="entry name" value="Expansin_C"/>
    <property type="match status" value="1"/>
</dbReference>
<dbReference type="InterPro" id="IPR007118">
    <property type="entry name" value="Expan_Lol_pI"/>
</dbReference>
<reference evidence="8" key="1">
    <citation type="journal article" date="2011" name="Plant Physiol.">
        <title>Comprehensive sequence analysis of 24,783 barley full-length cDNAs derived from 12 clone libraries.</title>
        <authorList>
            <person name="Matsumoto T."/>
            <person name="Tanaka T."/>
            <person name="Sakai H."/>
            <person name="Amano N."/>
            <person name="Kanamori H."/>
            <person name="Kurita K."/>
            <person name="Kikuta A."/>
            <person name="Kamiya K."/>
            <person name="Yamamoto M."/>
            <person name="Ikawa H."/>
            <person name="Fujii N."/>
            <person name="Hori K."/>
            <person name="Itoh T."/>
            <person name="Sato K."/>
        </authorList>
    </citation>
    <scope>NUCLEOTIDE SEQUENCE</scope>
    <source>
        <tissue evidence="8">Shoot and root</tissue>
    </source>
</reference>
<dbReference type="Pfam" id="PF03330">
    <property type="entry name" value="DPBB_1"/>
    <property type="match status" value="1"/>
</dbReference>
<dbReference type="SMR" id="F2DIC5"/>
<comment type="subcellular location">
    <subcellularLocation>
        <location evidence="1">Secreted</location>
    </subcellularLocation>
</comment>
<proteinExistence type="evidence at transcript level"/>
<dbReference type="PROSITE" id="PS50842">
    <property type="entry name" value="EXPANSIN_EG45"/>
    <property type="match status" value="1"/>
</dbReference>
<sequence length="287" mass="30236">VSNAPVFKQAPSMASARSRLVLLLVLFAAASSPASACDRCVRRSNAAYRASSPALDNAGSCGYGSLAATFNGGLLAAASPALYRGGVGCGACYRVRCTDAELCSAAGTTVVVTDQARTGATNRTDLVLSGAAYAAMARGGGGTAAARRLRERRAVGVEYKRVPCEYARRRNLSVRVEERAAGGLTIRFLYQGGQTDIVAVDVAAAGSSGWRSMTRERGGPAWSTGQAPTGPLQLRMVVTGGYDRKWVWADREVLPRRWTAGRVYDTGVQIADVALEGCSPCDTREWK</sequence>
<dbReference type="InterPro" id="IPR007112">
    <property type="entry name" value="Expansin/allergen_DPBB_dom"/>
</dbReference>
<feature type="non-terminal residue" evidence="8">
    <location>
        <position position="1"/>
    </location>
</feature>
<dbReference type="Gene3D" id="2.60.40.760">
    <property type="entry name" value="Expansin, cellulose-binding-like domain"/>
    <property type="match status" value="1"/>
</dbReference>
<evidence type="ECO:0000313" key="8">
    <source>
        <dbReference type="EMBL" id="BAJ94846.1"/>
    </source>
</evidence>
<organism evidence="8">
    <name type="scientific">Hordeum vulgare subsp. vulgare</name>
    <name type="common">Domesticated barley</name>
    <dbReference type="NCBI Taxonomy" id="112509"/>
    <lineage>
        <taxon>Eukaryota</taxon>
        <taxon>Viridiplantae</taxon>
        <taxon>Streptophyta</taxon>
        <taxon>Embryophyta</taxon>
        <taxon>Tracheophyta</taxon>
        <taxon>Spermatophyta</taxon>
        <taxon>Magnoliopsida</taxon>
        <taxon>Liliopsida</taxon>
        <taxon>Poales</taxon>
        <taxon>Poaceae</taxon>
        <taxon>BOP clade</taxon>
        <taxon>Pooideae</taxon>
        <taxon>Triticodae</taxon>
        <taxon>Triticeae</taxon>
        <taxon>Hordeinae</taxon>
        <taxon>Hordeum</taxon>
    </lineage>
</organism>
<feature type="domain" description="Expansin-like CBD" evidence="7">
    <location>
        <begin position="182"/>
        <end position="266"/>
    </location>
</feature>
<dbReference type="PROSITE" id="PS50843">
    <property type="entry name" value="EXPANSIN_CBD"/>
    <property type="match status" value="1"/>
</dbReference>
<dbReference type="PRINTS" id="PR01225">
    <property type="entry name" value="EXPANSNFAMLY"/>
</dbReference>
<evidence type="ECO:0000256" key="4">
    <source>
        <dbReference type="ARBA" id="ARBA00022729"/>
    </source>
</evidence>
<evidence type="ECO:0000256" key="2">
    <source>
        <dbReference type="ARBA" id="ARBA00005650"/>
    </source>
</evidence>
<dbReference type="PANTHER" id="PTHR31692:SF4">
    <property type="entry name" value="EXPANSIN-LIKE A1-RELATED"/>
    <property type="match status" value="1"/>
</dbReference>
<dbReference type="InterPro" id="IPR009009">
    <property type="entry name" value="RlpA-like_DPBB"/>
</dbReference>
<comment type="similarity">
    <text evidence="2">Belongs to the expansin family. Expansin B subfamily.</text>
</comment>
<feature type="signal peptide" evidence="5">
    <location>
        <begin position="1"/>
        <end position="36"/>
    </location>
</feature>
<dbReference type="InterPro" id="IPR036749">
    <property type="entry name" value="Expansin_CBD_sf"/>
</dbReference>
<evidence type="ECO:0000256" key="3">
    <source>
        <dbReference type="ARBA" id="ARBA00022525"/>
    </source>
</evidence>
<feature type="chain" id="PRO_5003277362" evidence="5">
    <location>
        <begin position="37"/>
        <end position="287"/>
    </location>
</feature>
<dbReference type="PANTHER" id="PTHR31692">
    <property type="entry name" value="EXPANSIN-B3"/>
    <property type="match status" value="1"/>
</dbReference>
<evidence type="ECO:0000259" key="6">
    <source>
        <dbReference type="PROSITE" id="PS50842"/>
    </source>
</evidence>
<dbReference type="SUPFAM" id="SSF50685">
    <property type="entry name" value="Barwin-like endoglucanases"/>
    <property type="match status" value="1"/>
</dbReference>
<keyword evidence="4 5" id="KW-0732">Signal</keyword>
<evidence type="ECO:0000256" key="1">
    <source>
        <dbReference type="ARBA" id="ARBA00004613"/>
    </source>
</evidence>